<dbReference type="InterPro" id="IPR015943">
    <property type="entry name" value="WD40/YVTN_repeat-like_dom_sf"/>
</dbReference>
<comment type="caution">
    <text evidence="2">The sequence shown here is derived from an EMBL/GenBank/DDBJ whole genome shotgun (WGS) entry which is preliminary data.</text>
</comment>
<organism evidence="2 3">
    <name type="scientific">Geodia barretti</name>
    <name type="common">Barrett's horny sponge</name>
    <dbReference type="NCBI Taxonomy" id="519541"/>
    <lineage>
        <taxon>Eukaryota</taxon>
        <taxon>Metazoa</taxon>
        <taxon>Porifera</taxon>
        <taxon>Demospongiae</taxon>
        <taxon>Heteroscleromorpha</taxon>
        <taxon>Tetractinellida</taxon>
        <taxon>Astrophorina</taxon>
        <taxon>Geodiidae</taxon>
        <taxon>Geodia</taxon>
    </lineage>
</organism>
<feature type="chain" id="PRO_5041365909" evidence="1">
    <location>
        <begin position="22"/>
        <end position="181"/>
    </location>
</feature>
<dbReference type="Proteomes" id="UP001174909">
    <property type="component" value="Unassembled WGS sequence"/>
</dbReference>
<accession>A0AA35S0F6</accession>
<evidence type="ECO:0000313" key="3">
    <source>
        <dbReference type="Proteomes" id="UP001174909"/>
    </source>
</evidence>
<sequence length="181" mass="19215">MGVRLVGRVFFLLCALRWSIGQLELASYSLDVPPNSGNNTVAVNTENGEVFIAAGNQLLRLSRSLDLLETANVSGDDLLIGLALSPDGSRLVGCLGGSSRTCFVYKTSDLSSGPNATVENAHYNPHNGLAIVTTADSFYLGSEGPFGQSGGNDNIYLAQYSYTSEVVRTTGDERFRVVISA</sequence>
<reference evidence="2" key="1">
    <citation type="submission" date="2023-03" db="EMBL/GenBank/DDBJ databases">
        <authorList>
            <person name="Steffen K."/>
            <person name="Cardenas P."/>
        </authorList>
    </citation>
    <scope>NUCLEOTIDE SEQUENCE</scope>
</reference>
<gene>
    <name evidence="2" type="ORF">GBAR_LOCUS12138</name>
</gene>
<name>A0AA35S0F6_GEOBA</name>
<dbReference type="SUPFAM" id="SSF50969">
    <property type="entry name" value="YVTN repeat-like/Quinoprotein amine dehydrogenase"/>
    <property type="match status" value="1"/>
</dbReference>
<keyword evidence="1" id="KW-0732">Signal</keyword>
<keyword evidence="3" id="KW-1185">Reference proteome</keyword>
<dbReference type="EMBL" id="CASHTH010001815">
    <property type="protein sequence ID" value="CAI8020283.1"/>
    <property type="molecule type" value="Genomic_DNA"/>
</dbReference>
<dbReference type="AlphaFoldDB" id="A0AA35S0F6"/>
<feature type="signal peptide" evidence="1">
    <location>
        <begin position="1"/>
        <end position="21"/>
    </location>
</feature>
<protein>
    <submittedName>
        <fullName evidence="2">Uncharacterized protein</fullName>
    </submittedName>
</protein>
<dbReference type="InterPro" id="IPR011044">
    <property type="entry name" value="Quino_amine_DH_bsu"/>
</dbReference>
<evidence type="ECO:0000313" key="2">
    <source>
        <dbReference type="EMBL" id="CAI8020283.1"/>
    </source>
</evidence>
<dbReference type="Gene3D" id="2.130.10.10">
    <property type="entry name" value="YVTN repeat-like/Quinoprotein amine dehydrogenase"/>
    <property type="match status" value="1"/>
</dbReference>
<proteinExistence type="predicted"/>
<evidence type="ECO:0000256" key="1">
    <source>
        <dbReference type="SAM" id="SignalP"/>
    </source>
</evidence>